<evidence type="ECO:0000313" key="2">
    <source>
        <dbReference type="Proteomes" id="UP000199433"/>
    </source>
</evidence>
<name>A0A1G8YKS0_9LACT</name>
<keyword evidence="2" id="KW-1185">Reference proteome</keyword>
<gene>
    <name evidence="1" type="ORF">SAMN04488098_101028</name>
</gene>
<dbReference type="Proteomes" id="UP000199433">
    <property type="component" value="Unassembled WGS sequence"/>
</dbReference>
<proteinExistence type="predicted"/>
<dbReference type="AlphaFoldDB" id="A0A1G8YKS0"/>
<organism evidence="1 2">
    <name type="scientific">Alkalibacterium thalassium</name>
    <dbReference type="NCBI Taxonomy" id="426701"/>
    <lineage>
        <taxon>Bacteria</taxon>
        <taxon>Bacillati</taxon>
        <taxon>Bacillota</taxon>
        <taxon>Bacilli</taxon>
        <taxon>Lactobacillales</taxon>
        <taxon>Carnobacteriaceae</taxon>
        <taxon>Alkalibacterium</taxon>
    </lineage>
</organism>
<dbReference type="EMBL" id="FNFK01000010">
    <property type="protein sequence ID" value="SDK03346.1"/>
    <property type="molecule type" value="Genomic_DNA"/>
</dbReference>
<evidence type="ECO:0000313" key="1">
    <source>
        <dbReference type="EMBL" id="SDK03346.1"/>
    </source>
</evidence>
<protein>
    <submittedName>
        <fullName evidence="1">Uncharacterized protein</fullName>
    </submittedName>
</protein>
<dbReference type="STRING" id="426701.SAMN04488098_101028"/>
<accession>A0A1G8YKS0</accession>
<reference evidence="2" key="1">
    <citation type="submission" date="2016-10" db="EMBL/GenBank/DDBJ databases">
        <authorList>
            <person name="Varghese N."/>
            <person name="Submissions S."/>
        </authorList>
    </citation>
    <scope>NUCLEOTIDE SEQUENCE [LARGE SCALE GENOMIC DNA]</scope>
    <source>
        <strain evidence="2">DSM 19181</strain>
    </source>
</reference>
<sequence>MCFLLFEYFWIQGLNSYNLGNNKRTKGVIRWIIKVEWSNSKKEMIYAIIDKN</sequence>